<dbReference type="Proteomes" id="UP001056436">
    <property type="component" value="Unassembled WGS sequence"/>
</dbReference>
<proteinExistence type="predicted"/>
<feature type="region of interest" description="Disordered" evidence="1">
    <location>
        <begin position="1"/>
        <end position="31"/>
    </location>
</feature>
<name>A0A9P9XNK8_9PEZI</name>
<reference evidence="2" key="1">
    <citation type="submission" date="2019-01" db="EMBL/GenBank/DDBJ databases">
        <title>Colletotrichum abscissum LGMF1257.</title>
        <authorList>
            <person name="Baroncelli R."/>
        </authorList>
    </citation>
    <scope>NUCLEOTIDE SEQUENCE</scope>
    <source>
        <strain evidence="2">Ca142</strain>
    </source>
</reference>
<comment type="caution">
    <text evidence="2">The sequence shown here is derived from an EMBL/GenBank/DDBJ whole genome shotgun (WGS) entry which is preliminary data.</text>
</comment>
<gene>
    <name evidence="2" type="ORF">CABS02_03357</name>
</gene>
<evidence type="ECO:0000313" key="3">
    <source>
        <dbReference type="Proteomes" id="UP001056436"/>
    </source>
</evidence>
<evidence type="ECO:0000256" key="1">
    <source>
        <dbReference type="SAM" id="MobiDB-lite"/>
    </source>
</evidence>
<evidence type="ECO:0000313" key="2">
    <source>
        <dbReference type="EMBL" id="KAI3556497.1"/>
    </source>
</evidence>
<dbReference type="OrthoDB" id="10605588at2759"/>
<protein>
    <submittedName>
        <fullName evidence="2">Uncharacterized protein</fullName>
    </submittedName>
</protein>
<keyword evidence="3" id="KW-1185">Reference proteome</keyword>
<accession>A0A9P9XNK8</accession>
<feature type="compositionally biased region" description="Polar residues" evidence="1">
    <location>
        <begin position="7"/>
        <end position="17"/>
    </location>
</feature>
<sequence length="231" mass="25411">MSAALPPQTQTNVTISPQKPAIEPSPRGETHTEYCVHTHSTAFTLKHVPPVPWSRTLFHEQRRPLLSLLLPLLPLLFPSWSSLTALVRLSTTPLRHIHRETYRHSFRALGCSSSSASSSLYHHVQPFPKRVRSQTTGTSPVFYFEPSPTSGGGPWCRAVRRCTFSPAVLAKRFSELPGTHCHGLLALEPSHYSRCAVPSTTSNAIHCYPQPQTRGLALLAWSATPPAVLGA</sequence>
<dbReference type="EMBL" id="SDAQ01000012">
    <property type="protein sequence ID" value="KAI3556497.1"/>
    <property type="molecule type" value="Genomic_DNA"/>
</dbReference>
<organism evidence="2 3">
    <name type="scientific">Colletotrichum abscissum</name>
    <dbReference type="NCBI Taxonomy" id="1671311"/>
    <lineage>
        <taxon>Eukaryota</taxon>
        <taxon>Fungi</taxon>
        <taxon>Dikarya</taxon>
        <taxon>Ascomycota</taxon>
        <taxon>Pezizomycotina</taxon>
        <taxon>Sordariomycetes</taxon>
        <taxon>Hypocreomycetidae</taxon>
        <taxon>Glomerellales</taxon>
        <taxon>Glomerellaceae</taxon>
        <taxon>Colletotrichum</taxon>
        <taxon>Colletotrichum acutatum species complex</taxon>
    </lineage>
</organism>
<dbReference type="AlphaFoldDB" id="A0A9P9XNK8"/>